<dbReference type="HOGENOM" id="CLU_1683523_0_0_9"/>
<name>A0A0H2YRY2_CLOP1</name>
<dbReference type="InterPro" id="IPR019052">
    <property type="entry name" value="DUF2383"/>
</dbReference>
<evidence type="ECO:0000259" key="1">
    <source>
        <dbReference type="Pfam" id="PF09537"/>
    </source>
</evidence>
<organism evidence="2 3">
    <name type="scientific">Clostridium perfringens (strain ATCC 13124 / DSM 756 / JCM 1290 / NCIMB 6125 / NCTC 8237 / Type A)</name>
    <dbReference type="NCBI Taxonomy" id="195103"/>
    <lineage>
        <taxon>Bacteria</taxon>
        <taxon>Bacillati</taxon>
        <taxon>Bacillota</taxon>
        <taxon>Clostridia</taxon>
        <taxon>Eubacteriales</taxon>
        <taxon>Clostridiaceae</taxon>
        <taxon>Clostridium</taxon>
    </lineage>
</organism>
<dbReference type="Pfam" id="PF09537">
    <property type="entry name" value="DUF2383"/>
    <property type="match status" value="1"/>
</dbReference>
<accession>A0A0H2YRY2</accession>
<dbReference type="EMBL" id="CP000246">
    <property type="protein sequence ID" value="ABG83713.1"/>
    <property type="molecule type" value="Genomic_DNA"/>
</dbReference>
<reference evidence="2 3" key="1">
    <citation type="journal article" date="2006" name="Genome Res.">
        <title>Skewed genomic variability in strains of the toxigenic bacterial pathogen, Clostridium perfringens.</title>
        <authorList>
            <person name="Myers G.S."/>
            <person name="Rasko D.A."/>
            <person name="Cheung J.K."/>
            <person name="Ravel J."/>
            <person name="Seshadri R."/>
            <person name="Deboy R.T."/>
            <person name="Ren Q."/>
            <person name="Varga J."/>
            <person name="Awad M.M."/>
            <person name="Brinkac L.M."/>
            <person name="Daugherty S.C."/>
            <person name="Haft D.H."/>
            <person name="Dodson R.J."/>
            <person name="Madupu R."/>
            <person name="Nelson W.C."/>
            <person name="Rosovitz M.J."/>
            <person name="Sullivan S.A."/>
            <person name="Khouri H."/>
            <person name="Dimitrov G.I."/>
            <person name="Watkins K.L."/>
            <person name="Mulligan S."/>
            <person name="Benton J."/>
            <person name="Radune D."/>
            <person name="Fisher D.J."/>
            <person name="Atkins H.S."/>
            <person name="Hiscox T."/>
            <person name="Jost B.H."/>
            <person name="Billington S.J."/>
            <person name="Songer J.G."/>
            <person name="McClane B.A."/>
            <person name="Titball R.W."/>
            <person name="Rood J.I."/>
            <person name="Melville S.B."/>
            <person name="Paulsen I.T."/>
        </authorList>
    </citation>
    <scope>NUCLEOTIDE SEQUENCE [LARGE SCALE GENOMIC DNA]</scope>
    <source>
        <strain evidence="3">ATCC 13124 / DSM 756 / JCM 1290 / NCIMB 6125 / NCTC 8237 / S 107 / Type A</strain>
    </source>
</reference>
<dbReference type="KEGG" id="cpf:CPF_1873"/>
<proteinExistence type="predicted"/>
<dbReference type="PaxDb" id="195103-CPF_1873"/>
<dbReference type="STRING" id="195103.CPF_1873"/>
<dbReference type="RefSeq" id="WP_011590915.1">
    <property type="nucleotide sequence ID" value="NC_008261.1"/>
</dbReference>
<dbReference type="InterPro" id="IPR009078">
    <property type="entry name" value="Ferritin-like_SF"/>
</dbReference>
<dbReference type="eggNOG" id="COG1633">
    <property type="taxonomic scope" value="Bacteria"/>
</dbReference>
<feature type="domain" description="DUF2383" evidence="1">
    <location>
        <begin position="10"/>
        <end position="116"/>
    </location>
</feature>
<dbReference type="AlphaFoldDB" id="A0A0H2YRY2"/>
<dbReference type="Gene3D" id="1.20.1260.10">
    <property type="match status" value="1"/>
</dbReference>
<sequence>MEKITDRTPSEALNDNLKGLYMGMDIFKRYEKKCKSNDLKNLLNDVINLYSKEACELSSKISALGDSPALNVGILGKASEAIYNIKTVTADTDSEILEESIKAFKTGIIMFQKFLHEKEDQLDKESIDLVKNMIQENEELSKKLNEYSSPHQANFF</sequence>
<dbReference type="SUPFAM" id="SSF47240">
    <property type="entry name" value="Ferritin-like"/>
    <property type="match status" value="1"/>
</dbReference>
<gene>
    <name evidence="2" type="ordered locus">CPF_1873</name>
</gene>
<evidence type="ECO:0000313" key="2">
    <source>
        <dbReference type="EMBL" id="ABG83713.1"/>
    </source>
</evidence>
<dbReference type="Proteomes" id="UP000001823">
    <property type="component" value="Chromosome"/>
</dbReference>
<dbReference type="InterPro" id="IPR012347">
    <property type="entry name" value="Ferritin-like"/>
</dbReference>
<keyword evidence="3" id="KW-1185">Reference proteome</keyword>
<evidence type="ECO:0000313" key="3">
    <source>
        <dbReference type="Proteomes" id="UP000001823"/>
    </source>
</evidence>
<protein>
    <recommendedName>
        <fullName evidence="1">DUF2383 domain-containing protein</fullName>
    </recommendedName>
</protein>